<feature type="transmembrane region" description="Helical" evidence="6">
    <location>
        <begin position="177"/>
        <end position="195"/>
    </location>
</feature>
<name>A0AAN6GCX6_9BASI</name>
<feature type="compositionally biased region" description="Polar residues" evidence="5">
    <location>
        <begin position="626"/>
        <end position="644"/>
    </location>
</feature>
<feature type="region of interest" description="Disordered" evidence="5">
    <location>
        <begin position="608"/>
        <end position="649"/>
    </location>
</feature>
<feature type="transmembrane region" description="Helical" evidence="6">
    <location>
        <begin position="216"/>
        <end position="236"/>
    </location>
</feature>
<proteinExistence type="predicted"/>
<evidence type="ECO:0000256" key="3">
    <source>
        <dbReference type="ARBA" id="ARBA00022989"/>
    </source>
</evidence>
<dbReference type="EMBL" id="JAPDMQ010000204">
    <property type="protein sequence ID" value="KAK0530800.1"/>
    <property type="molecule type" value="Genomic_DNA"/>
</dbReference>
<feature type="region of interest" description="Disordered" evidence="5">
    <location>
        <begin position="510"/>
        <end position="558"/>
    </location>
</feature>
<feature type="region of interest" description="Disordered" evidence="5">
    <location>
        <begin position="718"/>
        <end position="790"/>
    </location>
</feature>
<dbReference type="InterPro" id="IPR008521">
    <property type="entry name" value="Mg_trans_NIPA"/>
</dbReference>
<dbReference type="SUPFAM" id="SSF103481">
    <property type="entry name" value="Multidrug resistance efflux transporter EmrE"/>
    <property type="match status" value="1"/>
</dbReference>
<accession>A0AAN6GCX6</accession>
<dbReference type="PANTHER" id="PTHR12570:SF92">
    <property type="entry name" value="SPICHTHYIN, ISOFORM B"/>
    <property type="match status" value="1"/>
</dbReference>
<evidence type="ECO:0000256" key="5">
    <source>
        <dbReference type="SAM" id="MobiDB-lite"/>
    </source>
</evidence>
<feature type="transmembrane region" description="Helical" evidence="6">
    <location>
        <begin position="79"/>
        <end position="98"/>
    </location>
</feature>
<feature type="compositionally biased region" description="Gly residues" evidence="5">
    <location>
        <begin position="519"/>
        <end position="530"/>
    </location>
</feature>
<sequence length="790" mass="81761">MASPTILHPITYGLAPSTASVAFAETAPATLTGAAATSSASAAAETLSSIIASAQAALATESRVIHGESATQDPPIYKLVGIVLAVLSGILIGSSFVWKKKGLLSSQRKYSTTAGEGHHYLKSPLWWTGMIIMILGEICNFVAYAFAPAILVTPLGALSVVICAILSHFLLKESLTLFGSIGCFLCLCGSVIIALNGPEQHASGDIKTFQKMFLSVGFLIWAGGSIAASLILAFFVAPKFGKKNMLVYIGICSLIGGLSVSTTSGLGSAILLSIRGENQFKHWFIYVLLAFVVCTLLVEINFLNKALEVHELFALTGTFMASQLFNTAMVTPTYYVLFTTCTLISSIVLFQGLQASATSILTLVLGFLVICSGITLLQLSKVDPDDLANKPGLDRRTTMLLRASQSHISHHEKHQHDAADVEEPGLDTVRGGMGVVGSLLRARSSRRIASGVHTSADAYNNGDETRPSGGGGLDPFGRPYPERYQLYDAPVGGGMDGRAATLPARRGSHISFASNTTGGVSGGGGPGGVPGSMAATRGASAGSGLHVPGGAGDPQSIILKNRPRSQQGVQQMEEGGAGAFETDYRHQMRRYGTEPAIKSLGDIREASGESGPIYNVGPRGEGSSGAEPNSGFSHLTPASSNGSGNMLGPEVTLAGAGGAGRGYVDPFGVDARRTGGGGGGSGGEAVAMPVLLRGNGGGGSGNGSDLRNMWNQQQANDSVTSFGAGGHGGGDDNKTPLDSPTKESNAGSGGRRWGRRVGGRRENTDPNSNSSSDSEEERLLLKQQRGAQSP</sequence>
<evidence type="ECO:0000256" key="6">
    <source>
        <dbReference type="SAM" id="Phobius"/>
    </source>
</evidence>
<evidence type="ECO:0000313" key="7">
    <source>
        <dbReference type="EMBL" id="KAK0530800.1"/>
    </source>
</evidence>
<dbReference type="AlphaFoldDB" id="A0AAN6GCX6"/>
<comment type="subcellular location">
    <subcellularLocation>
        <location evidence="1">Membrane</location>
        <topology evidence="1">Multi-pass membrane protein</topology>
    </subcellularLocation>
</comment>
<protein>
    <recommendedName>
        <fullName evidence="9">DUF803-domain-containing protein</fullName>
    </recommendedName>
</protein>
<dbReference type="Proteomes" id="UP001176521">
    <property type="component" value="Unassembled WGS sequence"/>
</dbReference>
<organism evidence="7 8">
    <name type="scientific">Tilletia horrida</name>
    <dbReference type="NCBI Taxonomy" id="155126"/>
    <lineage>
        <taxon>Eukaryota</taxon>
        <taxon>Fungi</taxon>
        <taxon>Dikarya</taxon>
        <taxon>Basidiomycota</taxon>
        <taxon>Ustilaginomycotina</taxon>
        <taxon>Exobasidiomycetes</taxon>
        <taxon>Tilletiales</taxon>
        <taxon>Tilletiaceae</taxon>
        <taxon>Tilletia</taxon>
    </lineage>
</organism>
<evidence type="ECO:0000256" key="1">
    <source>
        <dbReference type="ARBA" id="ARBA00004141"/>
    </source>
</evidence>
<keyword evidence="8" id="KW-1185">Reference proteome</keyword>
<feature type="transmembrane region" description="Helical" evidence="6">
    <location>
        <begin position="150"/>
        <end position="171"/>
    </location>
</feature>
<keyword evidence="4 6" id="KW-0472">Membrane</keyword>
<feature type="transmembrane region" description="Helical" evidence="6">
    <location>
        <begin position="334"/>
        <end position="353"/>
    </location>
</feature>
<keyword evidence="2 6" id="KW-0812">Transmembrane</keyword>
<feature type="region of interest" description="Disordered" evidence="5">
    <location>
        <begin position="453"/>
        <end position="481"/>
    </location>
</feature>
<feature type="transmembrane region" description="Helical" evidence="6">
    <location>
        <begin position="283"/>
        <end position="303"/>
    </location>
</feature>
<feature type="transmembrane region" description="Helical" evidence="6">
    <location>
        <begin position="248"/>
        <end position="271"/>
    </location>
</feature>
<evidence type="ECO:0000256" key="4">
    <source>
        <dbReference type="ARBA" id="ARBA00023136"/>
    </source>
</evidence>
<dbReference type="GO" id="GO:0015095">
    <property type="term" value="F:magnesium ion transmembrane transporter activity"/>
    <property type="evidence" value="ECO:0007669"/>
    <property type="project" value="InterPro"/>
</dbReference>
<dbReference type="GO" id="GO:0016020">
    <property type="term" value="C:membrane"/>
    <property type="evidence" value="ECO:0007669"/>
    <property type="project" value="UniProtKB-SubCell"/>
</dbReference>
<dbReference type="PANTHER" id="PTHR12570">
    <property type="match status" value="1"/>
</dbReference>
<evidence type="ECO:0000313" key="8">
    <source>
        <dbReference type="Proteomes" id="UP001176521"/>
    </source>
</evidence>
<dbReference type="InterPro" id="IPR037185">
    <property type="entry name" value="EmrE-like"/>
</dbReference>
<feature type="compositionally biased region" description="Polar residues" evidence="5">
    <location>
        <begin position="736"/>
        <end position="746"/>
    </location>
</feature>
<feature type="transmembrane region" description="Helical" evidence="6">
    <location>
        <begin position="125"/>
        <end position="143"/>
    </location>
</feature>
<feature type="transmembrane region" description="Helical" evidence="6">
    <location>
        <begin position="360"/>
        <end position="379"/>
    </location>
</feature>
<evidence type="ECO:0000256" key="2">
    <source>
        <dbReference type="ARBA" id="ARBA00022692"/>
    </source>
</evidence>
<gene>
    <name evidence="7" type="ORF">OC842_003812</name>
</gene>
<comment type="caution">
    <text evidence="7">The sequence shown here is derived from an EMBL/GenBank/DDBJ whole genome shotgun (WGS) entry which is preliminary data.</text>
</comment>
<keyword evidence="3 6" id="KW-1133">Transmembrane helix</keyword>
<evidence type="ECO:0008006" key="9">
    <source>
        <dbReference type="Google" id="ProtNLM"/>
    </source>
</evidence>
<dbReference type="Pfam" id="PF05653">
    <property type="entry name" value="Mg_trans_NIPA"/>
    <property type="match status" value="1"/>
</dbReference>
<feature type="region of interest" description="Disordered" evidence="5">
    <location>
        <begin position="689"/>
        <end position="708"/>
    </location>
</feature>
<reference evidence="7" key="1">
    <citation type="journal article" date="2023" name="PhytoFront">
        <title>Draft Genome Resources of Seven Strains of Tilletia horrida, Causal Agent of Kernel Smut of Rice.</title>
        <authorList>
            <person name="Khanal S."/>
            <person name="Antony Babu S."/>
            <person name="Zhou X.G."/>
        </authorList>
    </citation>
    <scope>NUCLEOTIDE SEQUENCE</scope>
    <source>
        <strain evidence="7">TX3</strain>
    </source>
</reference>